<feature type="compositionally biased region" description="Gly residues" evidence="1">
    <location>
        <begin position="29"/>
        <end position="49"/>
    </location>
</feature>
<feature type="compositionally biased region" description="Low complexity" evidence="1">
    <location>
        <begin position="251"/>
        <end position="275"/>
    </location>
</feature>
<dbReference type="GO" id="GO:0051782">
    <property type="term" value="P:negative regulation of cell division"/>
    <property type="evidence" value="ECO:0007669"/>
    <property type="project" value="TreeGrafter"/>
</dbReference>
<evidence type="ECO:0000256" key="1">
    <source>
        <dbReference type="SAM" id="MobiDB-lite"/>
    </source>
</evidence>
<dbReference type="Proteomes" id="UP000199052">
    <property type="component" value="Unassembled WGS sequence"/>
</dbReference>
<dbReference type="RefSeq" id="WP_175542546.1">
    <property type="nucleotide sequence ID" value="NZ_FOOI01000008.1"/>
</dbReference>
<evidence type="ECO:0000259" key="2">
    <source>
        <dbReference type="Pfam" id="PF01656"/>
    </source>
</evidence>
<feature type="compositionally biased region" description="Low complexity" evidence="1">
    <location>
        <begin position="369"/>
        <end position="398"/>
    </location>
</feature>
<dbReference type="EMBL" id="JACBZA010000001">
    <property type="protein sequence ID" value="NYH86477.1"/>
    <property type="molecule type" value="Genomic_DNA"/>
</dbReference>
<dbReference type="AlphaFoldDB" id="A0A1I2U835"/>
<feature type="compositionally biased region" description="Basic and acidic residues" evidence="1">
    <location>
        <begin position="477"/>
        <end position="509"/>
    </location>
</feature>
<keyword evidence="4" id="KW-0969">Cilium</keyword>
<proteinExistence type="predicted"/>
<keyword evidence="4" id="KW-0282">Flagellum</keyword>
<feature type="compositionally biased region" description="Basic and acidic residues" evidence="1">
    <location>
        <begin position="146"/>
        <end position="155"/>
    </location>
</feature>
<evidence type="ECO:0000313" key="4">
    <source>
        <dbReference type="EMBL" id="SFG73183.1"/>
    </source>
</evidence>
<dbReference type="EMBL" id="FOOI01000008">
    <property type="protein sequence ID" value="SFG73183.1"/>
    <property type="molecule type" value="Genomic_DNA"/>
</dbReference>
<organism evidence="4 5">
    <name type="scientific">Actinopolymorpha cephalotaxi</name>
    <dbReference type="NCBI Taxonomy" id="504797"/>
    <lineage>
        <taxon>Bacteria</taxon>
        <taxon>Bacillati</taxon>
        <taxon>Actinomycetota</taxon>
        <taxon>Actinomycetes</taxon>
        <taxon>Propionibacteriales</taxon>
        <taxon>Actinopolymorphaceae</taxon>
        <taxon>Actinopolymorpha</taxon>
    </lineage>
</organism>
<keyword evidence="6" id="KW-1185">Reference proteome</keyword>
<accession>A0A1I2U835</accession>
<dbReference type="InterPro" id="IPR027417">
    <property type="entry name" value="P-loop_NTPase"/>
</dbReference>
<feature type="compositionally biased region" description="Low complexity" evidence="1">
    <location>
        <begin position="323"/>
        <end position="334"/>
    </location>
</feature>
<protein>
    <submittedName>
        <fullName evidence="4">MinD-like ATPase involved in chromosome partitioning or flagellar assembly</fullName>
    </submittedName>
</protein>
<keyword evidence="4" id="KW-0966">Cell projection</keyword>
<dbReference type="GO" id="GO:0016887">
    <property type="term" value="F:ATP hydrolysis activity"/>
    <property type="evidence" value="ECO:0007669"/>
    <property type="project" value="TreeGrafter"/>
</dbReference>
<feature type="compositionally biased region" description="Low complexity" evidence="1">
    <location>
        <begin position="132"/>
        <end position="145"/>
    </location>
</feature>
<dbReference type="SUPFAM" id="SSF52540">
    <property type="entry name" value="P-loop containing nucleoside triphosphate hydrolases"/>
    <property type="match status" value="1"/>
</dbReference>
<dbReference type="GO" id="GO:0005524">
    <property type="term" value="F:ATP binding"/>
    <property type="evidence" value="ECO:0007669"/>
    <property type="project" value="TreeGrafter"/>
</dbReference>
<feature type="compositionally biased region" description="Basic and acidic residues" evidence="1">
    <location>
        <begin position="61"/>
        <end position="72"/>
    </location>
</feature>
<dbReference type="Pfam" id="PF01656">
    <property type="entry name" value="CbiA"/>
    <property type="match status" value="1"/>
</dbReference>
<dbReference type="InterPro" id="IPR002586">
    <property type="entry name" value="CobQ/CobB/MinD/ParA_Nub-bd_dom"/>
</dbReference>
<dbReference type="GO" id="GO:0005829">
    <property type="term" value="C:cytosol"/>
    <property type="evidence" value="ECO:0007669"/>
    <property type="project" value="TreeGrafter"/>
</dbReference>
<evidence type="ECO:0000313" key="3">
    <source>
        <dbReference type="EMBL" id="NYH86477.1"/>
    </source>
</evidence>
<reference evidence="4 5" key="1">
    <citation type="submission" date="2016-10" db="EMBL/GenBank/DDBJ databases">
        <authorList>
            <person name="de Groot N.N."/>
        </authorList>
    </citation>
    <scope>NUCLEOTIDE SEQUENCE [LARGE SCALE GENOMIC DNA]</scope>
    <source>
        <strain evidence="4 5">CPCC 202808</strain>
    </source>
</reference>
<evidence type="ECO:0000313" key="5">
    <source>
        <dbReference type="Proteomes" id="UP000199052"/>
    </source>
</evidence>
<dbReference type="PANTHER" id="PTHR43384:SF14">
    <property type="entry name" value="ESX-1 SECRETION-ASSOCIATED PROTEIN ESPI"/>
    <property type="match status" value="1"/>
</dbReference>
<feature type="compositionally biased region" description="Basic and acidic residues" evidence="1">
    <location>
        <begin position="221"/>
        <end position="245"/>
    </location>
</feature>
<feature type="compositionally biased region" description="Gly residues" evidence="1">
    <location>
        <begin position="176"/>
        <end position="185"/>
    </location>
</feature>
<dbReference type="InterPro" id="IPR050625">
    <property type="entry name" value="ParA/MinD_ATPase"/>
</dbReference>
<feature type="compositionally biased region" description="Low complexity" evidence="1">
    <location>
        <begin position="422"/>
        <end position="431"/>
    </location>
</feature>
<dbReference type="GO" id="GO:0009898">
    <property type="term" value="C:cytoplasmic side of plasma membrane"/>
    <property type="evidence" value="ECO:0007669"/>
    <property type="project" value="TreeGrafter"/>
</dbReference>
<dbReference type="Gene3D" id="3.40.50.300">
    <property type="entry name" value="P-loop containing nucleotide triphosphate hydrolases"/>
    <property type="match status" value="1"/>
</dbReference>
<reference evidence="3 6" key="2">
    <citation type="submission" date="2020-07" db="EMBL/GenBank/DDBJ databases">
        <title>Sequencing the genomes of 1000 actinobacteria strains.</title>
        <authorList>
            <person name="Klenk H.-P."/>
        </authorList>
    </citation>
    <scope>NUCLEOTIDE SEQUENCE [LARGE SCALE GENOMIC DNA]</scope>
    <source>
        <strain evidence="3 6">DSM 45117</strain>
    </source>
</reference>
<dbReference type="PANTHER" id="PTHR43384">
    <property type="entry name" value="SEPTUM SITE-DETERMINING PROTEIN MIND HOMOLOG, CHLOROPLASTIC-RELATED"/>
    <property type="match status" value="1"/>
</dbReference>
<name>A0A1I2U835_9ACTN</name>
<feature type="domain" description="CobQ/CobB/MinD/ParA nucleotide binding" evidence="2">
    <location>
        <begin position="615"/>
        <end position="824"/>
    </location>
</feature>
<sequence>MSDQQPHDDMPTGDATSGERPASFHGPHNGSGNGTGNGAGNGSASGSGNGTDDAGTGSGRAGERPGEQRPESVFDVDPGAYEEHIGVGRPYQQPPRSEPDDDQSGSDWEPDSGSGYGSGFGSGFEPVREESPSQWFFSSVPSSSQERLDERRDEYPAGDDPGDVNDTSDAVDTEGAAGGFAGGGARADDPDDAPAYDTRGGNGNGNQNADLTSTSTSGTGRLDRADDAEHAEDPHGSGTAEHAEETAGGYAPTADTTDPADATGSADPADAGTTAEPSATGSATTSPVTTDPATSGRAATTGPADDAGSETGAGTGPGTSRQAYPGEAAASAPARGDDPGFSLGFGPISSQPPSRWSPPARSQGAGRGPAEQTGTEQTAAEQTAAEPTGTEPTATGQTRPEGSPRPAATQGRTARPGSPYEPARSTSASTAPPSPAARRRGEESLTTNGTAQRTPVDQGWSQPRHSAEADQGGAERLTNERHGTERLTSERRPGELRSAEQRTGDHARGGPDGGSAATVRGVSRFGRPGRGGDTPARGKELVLDVPPIIDDEDEAFTRDLSTQRRRPVPRFGWQGALYRLTRINLGPSRRDRQDMDLRERLNRQLRRTRGYCGYIGIASEKGGVGKTTLAALLAAEIAEGRRESVGVADLNPDLGTLPDRLGVRPTHSIRDLLAHVEEIPWRYHVHDFMEKVPEMNVRVLAASTDRKIRHQLSMADVELLAELFAPFFSFAILDNGTHITHEAMLGTLRVAHGMVLVTDNTKDGANLARKTLQFLSDNGFPDMRRRVVLAVVAKETASPVKVRAIERAFADHVRELVVVPYDPALDGGGKIPFRDPNAVNKMLRPQTREAVRRLAAILIDDLVS</sequence>
<feature type="compositionally biased region" description="Polar residues" evidence="1">
    <location>
        <begin position="444"/>
        <end position="464"/>
    </location>
</feature>
<evidence type="ECO:0000313" key="6">
    <source>
        <dbReference type="Proteomes" id="UP000533017"/>
    </source>
</evidence>
<feature type="compositionally biased region" description="Basic and acidic residues" evidence="1">
    <location>
        <begin position="1"/>
        <end position="10"/>
    </location>
</feature>
<dbReference type="STRING" id="504797.SAMN05421678_10858"/>
<feature type="region of interest" description="Disordered" evidence="1">
    <location>
        <begin position="1"/>
        <end position="538"/>
    </location>
</feature>
<feature type="compositionally biased region" description="Polar residues" evidence="1">
    <location>
        <begin position="276"/>
        <end position="293"/>
    </location>
</feature>
<dbReference type="Proteomes" id="UP000533017">
    <property type="component" value="Unassembled WGS sequence"/>
</dbReference>
<feature type="compositionally biased region" description="Acidic residues" evidence="1">
    <location>
        <begin position="99"/>
        <end position="110"/>
    </location>
</feature>
<gene>
    <name evidence="3" type="ORF">FHR37_005328</name>
    <name evidence="4" type="ORF">SAMN05421678_10858</name>
</gene>